<evidence type="ECO:0000256" key="1">
    <source>
        <dbReference type="SAM" id="MobiDB-lite"/>
    </source>
</evidence>
<comment type="caution">
    <text evidence="2">The sequence shown here is derived from an EMBL/GenBank/DDBJ whole genome shotgun (WGS) entry which is preliminary data.</text>
</comment>
<reference evidence="2" key="1">
    <citation type="submission" date="2023-06" db="EMBL/GenBank/DDBJ databases">
        <authorList>
            <consortium name="Lawrence Berkeley National Laboratory"/>
            <person name="Ahrendt S."/>
            <person name="Sahu N."/>
            <person name="Indic B."/>
            <person name="Wong-Bajracharya J."/>
            <person name="Merenyi Z."/>
            <person name="Ke H.-M."/>
            <person name="Monk M."/>
            <person name="Kocsube S."/>
            <person name="Drula E."/>
            <person name="Lipzen A."/>
            <person name="Balint B."/>
            <person name="Henrissat B."/>
            <person name="Andreopoulos B."/>
            <person name="Martin F.M."/>
            <person name="Harder C.B."/>
            <person name="Rigling D."/>
            <person name="Ford K.L."/>
            <person name="Foster G.D."/>
            <person name="Pangilinan J."/>
            <person name="Papanicolaou A."/>
            <person name="Barry K."/>
            <person name="LaButti K."/>
            <person name="Viragh M."/>
            <person name="Koriabine M."/>
            <person name="Yan M."/>
            <person name="Riley R."/>
            <person name="Champramary S."/>
            <person name="Plett K.L."/>
            <person name="Tsai I.J."/>
            <person name="Slot J."/>
            <person name="Sipos G."/>
            <person name="Plett J."/>
            <person name="Nagy L.G."/>
            <person name="Grigoriev I.V."/>
        </authorList>
    </citation>
    <scope>NUCLEOTIDE SEQUENCE</scope>
    <source>
        <strain evidence="2">CCBAS 213</strain>
    </source>
</reference>
<keyword evidence="3" id="KW-1185">Reference proteome</keyword>
<evidence type="ECO:0000313" key="3">
    <source>
        <dbReference type="Proteomes" id="UP001175211"/>
    </source>
</evidence>
<dbReference type="Proteomes" id="UP001175211">
    <property type="component" value="Unassembled WGS sequence"/>
</dbReference>
<dbReference type="AlphaFoldDB" id="A0AA39JNX1"/>
<organism evidence="2 3">
    <name type="scientific">Armillaria tabescens</name>
    <name type="common">Ringless honey mushroom</name>
    <name type="synonym">Agaricus tabescens</name>
    <dbReference type="NCBI Taxonomy" id="1929756"/>
    <lineage>
        <taxon>Eukaryota</taxon>
        <taxon>Fungi</taxon>
        <taxon>Dikarya</taxon>
        <taxon>Basidiomycota</taxon>
        <taxon>Agaricomycotina</taxon>
        <taxon>Agaricomycetes</taxon>
        <taxon>Agaricomycetidae</taxon>
        <taxon>Agaricales</taxon>
        <taxon>Marasmiineae</taxon>
        <taxon>Physalacriaceae</taxon>
        <taxon>Desarmillaria</taxon>
    </lineage>
</organism>
<dbReference type="GeneID" id="85357900"/>
<accession>A0AA39JNX1</accession>
<name>A0AA39JNX1_ARMTA</name>
<dbReference type="EMBL" id="JAUEPS010000050">
    <property type="protein sequence ID" value="KAK0445305.1"/>
    <property type="molecule type" value="Genomic_DNA"/>
</dbReference>
<protein>
    <submittedName>
        <fullName evidence="2">Uncharacterized protein</fullName>
    </submittedName>
</protein>
<proteinExistence type="predicted"/>
<gene>
    <name evidence="2" type="ORF">EV420DRAFT_1572336</name>
</gene>
<feature type="compositionally biased region" description="Low complexity" evidence="1">
    <location>
        <begin position="194"/>
        <end position="205"/>
    </location>
</feature>
<evidence type="ECO:0000313" key="2">
    <source>
        <dbReference type="EMBL" id="KAK0445305.1"/>
    </source>
</evidence>
<dbReference type="RefSeq" id="XP_060325446.1">
    <property type="nucleotide sequence ID" value="XM_060474352.1"/>
</dbReference>
<feature type="region of interest" description="Disordered" evidence="1">
    <location>
        <begin position="184"/>
        <end position="205"/>
    </location>
</feature>
<sequence length="205" mass="22756">MFSSQNCIATMYYTIYLFTAPLCTQGPRTASVLRDLVFECHADRRLHHDLHPVFVSMRWFTDRFHFPPHSHIQMPCNRVYLACLLHHSTYHFTHTITTSRQMSLQLISFSFWFVTSNGFFLDGLEGDTPFAFGKPPPGPVLPGCVRLAFVVCPLVPNNQVRVSSSLPTGANSNPEIIALTLPGPVSIPTSNPDSGTPTTVSTSST</sequence>